<keyword evidence="1" id="KW-0040">ANK repeat</keyword>
<feature type="non-terminal residue" evidence="2">
    <location>
        <position position="399"/>
    </location>
</feature>
<comment type="caution">
    <text evidence="2">The sequence shown here is derived from an EMBL/GenBank/DDBJ whole genome shotgun (WGS) entry which is preliminary data.</text>
</comment>
<gene>
    <name evidence="2" type="ORF">KI387_002407</name>
</gene>
<dbReference type="InterPro" id="IPR036770">
    <property type="entry name" value="Ankyrin_rpt-contain_sf"/>
</dbReference>
<organism evidence="2 3">
    <name type="scientific">Taxus chinensis</name>
    <name type="common">Chinese yew</name>
    <name type="synonym">Taxus wallichiana var. chinensis</name>
    <dbReference type="NCBI Taxonomy" id="29808"/>
    <lineage>
        <taxon>Eukaryota</taxon>
        <taxon>Viridiplantae</taxon>
        <taxon>Streptophyta</taxon>
        <taxon>Embryophyta</taxon>
        <taxon>Tracheophyta</taxon>
        <taxon>Spermatophyta</taxon>
        <taxon>Pinopsida</taxon>
        <taxon>Pinidae</taxon>
        <taxon>Conifers II</taxon>
        <taxon>Cupressales</taxon>
        <taxon>Taxaceae</taxon>
        <taxon>Taxus</taxon>
    </lineage>
</organism>
<dbReference type="AlphaFoldDB" id="A0AA38GWX1"/>
<dbReference type="PANTHER" id="PTHR24121">
    <property type="entry name" value="NO MECHANORECEPTOR POTENTIAL C, ISOFORM D-RELATED"/>
    <property type="match status" value="1"/>
</dbReference>
<dbReference type="Gene3D" id="1.25.40.20">
    <property type="entry name" value="Ankyrin repeat-containing domain"/>
    <property type="match status" value="1"/>
</dbReference>
<evidence type="ECO:0000313" key="3">
    <source>
        <dbReference type="Proteomes" id="UP000824469"/>
    </source>
</evidence>
<evidence type="ECO:0000313" key="2">
    <source>
        <dbReference type="EMBL" id="KAH9330299.1"/>
    </source>
</evidence>
<dbReference type="EMBL" id="JAHRHJ020000001">
    <property type="protein sequence ID" value="KAH9330299.1"/>
    <property type="molecule type" value="Genomic_DNA"/>
</dbReference>
<accession>A0AA38GWX1</accession>
<feature type="repeat" description="ANK" evidence="1">
    <location>
        <begin position="314"/>
        <end position="346"/>
    </location>
</feature>
<keyword evidence="3" id="KW-1185">Reference proteome</keyword>
<protein>
    <submittedName>
        <fullName evidence="2">Uncharacterized protein</fullName>
    </submittedName>
</protein>
<sequence length="399" mass="45974">MKCQPKQAGKWYNEDFQYLVELDINDRRMMIEEESLVDLHPIVIILKWSPQEMNLSKQEAFETTSHMWDGKSKLQALKGHEMKNNGGGKFLTHSQYWIGVVLNMKERQEIILISEYDDVHAINEKYERTSFSHVLELDSSVSPPERILLGSTKRMSDANCCEGRNLQRKTQNLVPDGAAITGQHSETKINFTALNERCLPVVGFYGDKRMMVEIFQNKGLIKDVVLSNLQDGKFESGLYVQVLEKMLVIFYWHECEHLKNASRKDVSCNFIRYLVELCDSIHCTKKQRHTDPTTYNCIYEPKWPSLLTGARNSDKNTPLHEAAKKGNQEVVRILLKHNKYVVHRHNQFGETPLIIDSEHGHVDSAKMLLLLAATPLFLVFWPRENRQTCLNAAAYGGHL</sequence>
<dbReference type="InterPro" id="IPR002110">
    <property type="entry name" value="Ankyrin_rpt"/>
</dbReference>
<dbReference type="SUPFAM" id="SSF48403">
    <property type="entry name" value="Ankyrin repeat"/>
    <property type="match status" value="1"/>
</dbReference>
<proteinExistence type="predicted"/>
<reference evidence="2 3" key="1">
    <citation type="journal article" date="2021" name="Nat. Plants">
        <title>The Taxus genome provides insights into paclitaxel biosynthesis.</title>
        <authorList>
            <person name="Xiong X."/>
            <person name="Gou J."/>
            <person name="Liao Q."/>
            <person name="Li Y."/>
            <person name="Zhou Q."/>
            <person name="Bi G."/>
            <person name="Li C."/>
            <person name="Du R."/>
            <person name="Wang X."/>
            <person name="Sun T."/>
            <person name="Guo L."/>
            <person name="Liang H."/>
            <person name="Lu P."/>
            <person name="Wu Y."/>
            <person name="Zhang Z."/>
            <person name="Ro D.K."/>
            <person name="Shang Y."/>
            <person name="Huang S."/>
            <person name="Yan J."/>
        </authorList>
    </citation>
    <scope>NUCLEOTIDE SEQUENCE [LARGE SCALE GENOMIC DNA]</scope>
    <source>
        <strain evidence="2">Ta-2019</strain>
    </source>
</reference>
<dbReference type="SMART" id="SM00248">
    <property type="entry name" value="ANK"/>
    <property type="match status" value="2"/>
</dbReference>
<dbReference type="PROSITE" id="PS50297">
    <property type="entry name" value="ANK_REP_REGION"/>
    <property type="match status" value="1"/>
</dbReference>
<dbReference type="PROSITE" id="PS50088">
    <property type="entry name" value="ANK_REPEAT"/>
    <property type="match status" value="1"/>
</dbReference>
<dbReference type="PANTHER" id="PTHR24121:SF23">
    <property type="entry name" value="NO MECHANORECEPTOR POTENTIAL C, ISOFORM H"/>
    <property type="match status" value="1"/>
</dbReference>
<evidence type="ECO:0000256" key="1">
    <source>
        <dbReference type="PROSITE-ProRule" id="PRU00023"/>
    </source>
</evidence>
<dbReference type="Pfam" id="PF12796">
    <property type="entry name" value="Ank_2"/>
    <property type="match status" value="1"/>
</dbReference>
<name>A0AA38GWX1_TAXCH</name>
<dbReference type="Proteomes" id="UP000824469">
    <property type="component" value="Unassembled WGS sequence"/>
</dbReference>